<evidence type="ECO:0000313" key="2">
    <source>
        <dbReference type="Proteomes" id="UP000075883"/>
    </source>
</evidence>
<reference evidence="2" key="1">
    <citation type="submission" date="2013-09" db="EMBL/GenBank/DDBJ databases">
        <title>The Genome Sequence of Anopheles culicifacies species A.</title>
        <authorList>
            <consortium name="The Broad Institute Genomics Platform"/>
            <person name="Neafsey D.E."/>
            <person name="Besansky N."/>
            <person name="Howell P."/>
            <person name="Walton C."/>
            <person name="Young S.K."/>
            <person name="Zeng Q."/>
            <person name="Gargeya S."/>
            <person name="Fitzgerald M."/>
            <person name="Haas B."/>
            <person name="Abouelleil A."/>
            <person name="Allen A.W."/>
            <person name="Alvarado L."/>
            <person name="Arachchi H.M."/>
            <person name="Berlin A.M."/>
            <person name="Chapman S.B."/>
            <person name="Gainer-Dewar J."/>
            <person name="Goldberg J."/>
            <person name="Griggs A."/>
            <person name="Gujja S."/>
            <person name="Hansen M."/>
            <person name="Howarth C."/>
            <person name="Imamovic A."/>
            <person name="Ireland A."/>
            <person name="Larimer J."/>
            <person name="McCowan C."/>
            <person name="Murphy C."/>
            <person name="Pearson M."/>
            <person name="Poon T.W."/>
            <person name="Priest M."/>
            <person name="Roberts A."/>
            <person name="Saif S."/>
            <person name="Shea T."/>
            <person name="Sisk P."/>
            <person name="Sykes S."/>
            <person name="Wortman J."/>
            <person name="Nusbaum C."/>
            <person name="Birren B."/>
        </authorList>
    </citation>
    <scope>NUCLEOTIDE SEQUENCE [LARGE SCALE GENOMIC DNA]</scope>
    <source>
        <strain evidence="2">A-37</strain>
    </source>
</reference>
<dbReference type="Proteomes" id="UP000075883">
    <property type="component" value="Unassembled WGS sequence"/>
</dbReference>
<dbReference type="EnsemblMetazoa" id="ACUA015285-RA">
    <property type="protein sequence ID" value="ACUA015285-PA"/>
    <property type="gene ID" value="ACUA015285"/>
</dbReference>
<dbReference type="AlphaFoldDB" id="A0A182MD00"/>
<protein>
    <submittedName>
        <fullName evidence="1">Uncharacterized protein</fullName>
    </submittedName>
</protein>
<proteinExistence type="predicted"/>
<sequence length="182" mass="18820">MYESYTETVQKTSFKYSTDGTLLHPFKEAGSGRFQVCFAVQISSRTLSPVSGNTCNGSQTYFTRCSVLRTSRICPGVGDGNSQPNALNGGVLSSTGEPVLFSAGSWPISSAGSGRSNRSTSQCPRVVSTLSAPVDGVLLLPSPAAVVLGEVSTGRVGVIKPITLISSSDRELAASSGMSSLS</sequence>
<dbReference type="VEuPathDB" id="VectorBase:ACUA015285"/>
<organism evidence="1 2">
    <name type="scientific">Anopheles culicifacies</name>
    <dbReference type="NCBI Taxonomy" id="139723"/>
    <lineage>
        <taxon>Eukaryota</taxon>
        <taxon>Metazoa</taxon>
        <taxon>Ecdysozoa</taxon>
        <taxon>Arthropoda</taxon>
        <taxon>Hexapoda</taxon>
        <taxon>Insecta</taxon>
        <taxon>Pterygota</taxon>
        <taxon>Neoptera</taxon>
        <taxon>Endopterygota</taxon>
        <taxon>Diptera</taxon>
        <taxon>Nematocera</taxon>
        <taxon>Culicoidea</taxon>
        <taxon>Culicidae</taxon>
        <taxon>Anophelinae</taxon>
        <taxon>Anopheles</taxon>
        <taxon>culicifacies species complex</taxon>
    </lineage>
</organism>
<dbReference type="EMBL" id="AXCM01003082">
    <property type="status" value="NOT_ANNOTATED_CDS"/>
    <property type="molecule type" value="Genomic_DNA"/>
</dbReference>
<dbReference type="EMBL" id="AXCM01003081">
    <property type="status" value="NOT_ANNOTATED_CDS"/>
    <property type="molecule type" value="Genomic_DNA"/>
</dbReference>
<reference evidence="1" key="2">
    <citation type="submission" date="2020-05" db="UniProtKB">
        <authorList>
            <consortium name="EnsemblMetazoa"/>
        </authorList>
    </citation>
    <scope>IDENTIFICATION</scope>
    <source>
        <strain evidence="1">A-37</strain>
    </source>
</reference>
<evidence type="ECO:0000313" key="1">
    <source>
        <dbReference type="EnsemblMetazoa" id="ACUA015285-PA"/>
    </source>
</evidence>
<dbReference type="EMBL" id="AXCM01003083">
    <property type="status" value="NOT_ANNOTATED_CDS"/>
    <property type="molecule type" value="Genomic_DNA"/>
</dbReference>
<accession>A0A182MD00</accession>
<keyword evidence="2" id="KW-1185">Reference proteome</keyword>
<name>A0A182MD00_9DIPT</name>